<reference evidence="2" key="1">
    <citation type="submission" date="2020-07" db="EMBL/GenBank/DDBJ databases">
        <title>The High-quality genome of the commercially important snow crab, Chionoecetes opilio.</title>
        <authorList>
            <person name="Jeong J.-H."/>
            <person name="Ryu S."/>
        </authorList>
    </citation>
    <scope>NUCLEOTIDE SEQUENCE</scope>
    <source>
        <strain evidence="2">MADBK_172401_WGS</strain>
        <tissue evidence="2">Digestive gland</tissue>
    </source>
</reference>
<accession>A0A8J4YA51</accession>
<organism evidence="2 3">
    <name type="scientific">Chionoecetes opilio</name>
    <name type="common">Atlantic snow crab</name>
    <name type="synonym">Cancer opilio</name>
    <dbReference type="NCBI Taxonomy" id="41210"/>
    <lineage>
        <taxon>Eukaryota</taxon>
        <taxon>Metazoa</taxon>
        <taxon>Ecdysozoa</taxon>
        <taxon>Arthropoda</taxon>
        <taxon>Crustacea</taxon>
        <taxon>Multicrustacea</taxon>
        <taxon>Malacostraca</taxon>
        <taxon>Eumalacostraca</taxon>
        <taxon>Eucarida</taxon>
        <taxon>Decapoda</taxon>
        <taxon>Pleocyemata</taxon>
        <taxon>Brachyura</taxon>
        <taxon>Eubrachyura</taxon>
        <taxon>Majoidea</taxon>
        <taxon>Majidae</taxon>
        <taxon>Chionoecetes</taxon>
    </lineage>
</organism>
<evidence type="ECO:0000313" key="2">
    <source>
        <dbReference type="EMBL" id="KAG0719094.1"/>
    </source>
</evidence>
<evidence type="ECO:0000313" key="3">
    <source>
        <dbReference type="Proteomes" id="UP000770661"/>
    </source>
</evidence>
<evidence type="ECO:0000256" key="1">
    <source>
        <dbReference type="SAM" id="MobiDB-lite"/>
    </source>
</evidence>
<feature type="region of interest" description="Disordered" evidence="1">
    <location>
        <begin position="47"/>
        <end position="69"/>
    </location>
</feature>
<sequence length="125" mass="13740">MGTHQQWRKLLGSSPQQAILKFPGEEGKTTEKGEARAKGLYSHVQLASKSPKRVGRGPELSQVKKKQTSPLLLPSCSESGYKSSHHAEDTDVMVRVWACATKIPSPPVPEVRDEDPGQDSWISPH</sequence>
<comment type="caution">
    <text evidence="2">The sequence shown here is derived from an EMBL/GenBank/DDBJ whole genome shotgun (WGS) entry which is preliminary data.</text>
</comment>
<proteinExistence type="predicted"/>
<keyword evidence="3" id="KW-1185">Reference proteome</keyword>
<feature type="region of interest" description="Disordered" evidence="1">
    <location>
        <begin position="103"/>
        <end position="125"/>
    </location>
</feature>
<gene>
    <name evidence="2" type="ORF">GWK47_051206</name>
</gene>
<name>A0A8J4YA51_CHIOP</name>
<dbReference type="EMBL" id="JACEEZ010015065">
    <property type="protein sequence ID" value="KAG0719094.1"/>
    <property type="molecule type" value="Genomic_DNA"/>
</dbReference>
<protein>
    <submittedName>
        <fullName evidence="2">Uncharacterized protein</fullName>
    </submittedName>
</protein>
<dbReference type="AlphaFoldDB" id="A0A8J4YA51"/>
<dbReference type="Proteomes" id="UP000770661">
    <property type="component" value="Unassembled WGS sequence"/>
</dbReference>